<evidence type="ECO:0000259" key="15">
    <source>
        <dbReference type="PROSITE" id="PS50156"/>
    </source>
</evidence>
<proteinExistence type="inferred from homology"/>
<name>A0A9L0K2X4_EQUAS</name>
<evidence type="ECO:0000256" key="4">
    <source>
        <dbReference type="ARBA" id="ARBA00022475"/>
    </source>
</evidence>
<feature type="domain" description="SSD" evidence="15">
    <location>
        <begin position="408"/>
        <end position="567"/>
    </location>
</feature>
<dbReference type="Gene3D" id="1.20.1640.10">
    <property type="entry name" value="Multidrug efflux transporter AcrB transmembrane domain"/>
    <property type="match status" value="2"/>
</dbReference>
<feature type="transmembrane region" description="Helical" evidence="14">
    <location>
        <begin position="441"/>
        <end position="461"/>
    </location>
</feature>
<feature type="transmembrane region" description="Helical" evidence="14">
    <location>
        <begin position="865"/>
        <end position="885"/>
    </location>
</feature>
<evidence type="ECO:0000256" key="1">
    <source>
        <dbReference type="ARBA" id="ARBA00004552"/>
    </source>
</evidence>
<dbReference type="GO" id="GO:0043197">
    <property type="term" value="C:dendritic spine"/>
    <property type="evidence" value="ECO:0007669"/>
    <property type="project" value="UniProtKB-SubCell"/>
</dbReference>
<keyword evidence="4" id="KW-1003">Cell membrane</keyword>
<protein>
    <recommendedName>
        <fullName evidence="12">Patched domain-containing protein 1</fullName>
    </recommendedName>
</protein>
<evidence type="ECO:0000256" key="8">
    <source>
        <dbReference type="ARBA" id="ARBA00023136"/>
    </source>
</evidence>
<dbReference type="InterPro" id="IPR000731">
    <property type="entry name" value="SSD"/>
</dbReference>
<reference evidence="16 17" key="1">
    <citation type="journal article" date="2020" name="Nat. Commun.">
        <title>Donkey genomes provide new insights into domestication and selection for coat color.</title>
        <authorList>
            <person name="Wang"/>
            <person name="C."/>
            <person name="Li"/>
            <person name="H."/>
            <person name="Guo"/>
            <person name="Y."/>
            <person name="Huang"/>
            <person name="J."/>
            <person name="Sun"/>
            <person name="Y."/>
            <person name="Min"/>
            <person name="J."/>
            <person name="Wang"/>
            <person name="J."/>
            <person name="Fang"/>
            <person name="X."/>
            <person name="Zhao"/>
            <person name="Z."/>
            <person name="Wang"/>
            <person name="S."/>
            <person name="Zhang"/>
            <person name="Y."/>
            <person name="Liu"/>
            <person name="Q."/>
            <person name="Jiang"/>
            <person name="Q."/>
            <person name="Wang"/>
            <person name="X."/>
            <person name="Guo"/>
            <person name="Y."/>
            <person name="Yang"/>
            <person name="C."/>
            <person name="Wang"/>
            <person name="Y."/>
            <person name="Tian"/>
            <person name="F."/>
            <person name="Zhuang"/>
            <person name="G."/>
            <person name="Fan"/>
            <person name="Y."/>
            <person name="Gao"/>
            <person name="Q."/>
            <person name="Li"/>
            <person name="Y."/>
            <person name="Ju"/>
            <person name="Z."/>
            <person name="Li"/>
            <person name="J."/>
            <person name="Li"/>
            <person name="R."/>
            <person name="Hou"/>
            <person name="M."/>
            <person name="Yang"/>
            <person name="G."/>
            <person name="Liu"/>
            <person name="G."/>
            <person name="Liu"/>
            <person name="W."/>
            <person name="Guo"/>
            <person name="J."/>
            <person name="Pan"/>
            <person name="S."/>
            <person name="Fan"/>
            <person name="G."/>
            <person name="Zhang"/>
            <person name="W."/>
            <person name="Zhang"/>
            <person name="R."/>
            <person name="Yu"/>
            <person name="J."/>
            <person name="Zhang"/>
            <person name="X."/>
            <person name="Yin"/>
            <person name="Q."/>
            <person name="Ji"/>
            <person name="C."/>
            <person name="Jin"/>
            <person name="Y."/>
            <person name="Yue"/>
            <person name="G."/>
            <person name="Liu"/>
            <person name="M."/>
            <person name="Xu"/>
            <person name="J."/>
            <person name="Liu"/>
            <person name="S."/>
            <person name="Jordana"/>
            <person name="J."/>
            <person name="Noce"/>
            <person name="A."/>
            <person name="Amills"/>
            <person name="M."/>
            <person name="Wu"/>
            <person name="D.D."/>
            <person name="Li"/>
            <person name="S."/>
            <person name="Zhou"/>
            <person name="X. and Zhong"/>
            <person name="J."/>
        </authorList>
    </citation>
    <scope>NUCLEOTIDE SEQUENCE [LARGE SCALE GENOMIC DNA]</scope>
</reference>
<evidence type="ECO:0000256" key="11">
    <source>
        <dbReference type="ARBA" id="ARBA00059560"/>
    </source>
</evidence>
<keyword evidence="17" id="KW-1185">Reference proteome</keyword>
<feature type="transmembrane region" description="Helical" evidence="14">
    <location>
        <begin position="930"/>
        <end position="955"/>
    </location>
</feature>
<dbReference type="Pfam" id="PF02460">
    <property type="entry name" value="Patched"/>
    <property type="match status" value="1"/>
</dbReference>
<feature type="transmembrane region" description="Helical" evidence="14">
    <location>
        <begin position="467"/>
        <end position="485"/>
    </location>
</feature>
<dbReference type="GO" id="GO:0007224">
    <property type="term" value="P:smoothened signaling pathway"/>
    <property type="evidence" value="ECO:0007669"/>
    <property type="project" value="Ensembl"/>
</dbReference>
<evidence type="ECO:0000256" key="9">
    <source>
        <dbReference type="ARBA" id="ARBA00023180"/>
    </source>
</evidence>
<organism evidence="16 17">
    <name type="scientific">Equus asinus</name>
    <name type="common">Donkey</name>
    <name type="synonym">Equus africanus asinus</name>
    <dbReference type="NCBI Taxonomy" id="9793"/>
    <lineage>
        <taxon>Eukaryota</taxon>
        <taxon>Metazoa</taxon>
        <taxon>Chordata</taxon>
        <taxon>Craniata</taxon>
        <taxon>Vertebrata</taxon>
        <taxon>Euteleostomi</taxon>
        <taxon>Mammalia</taxon>
        <taxon>Eutheria</taxon>
        <taxon>Laurasiatheria</taxon>
        <taxon>Perissodactyla</taxon>
        <taxon>Equidae</taxon>
        <taxon>Equus</taxon>
    </lineage>
</organism>
<evidence type="ECO:0000313" key="16">
    <source>
        <dbReference type="Ensembl" id="ENSEASP00005055695.1"/>
    </source>
</evidence>
<evidence type="ECO:0000256" key="13">
    <source>
        <dbReference type="SAM" id="MobiDB-lite"/>
    </source>
</evidence>
<dbReference type="Proteomes" id="UP000694387">
    <property type="component" value="Chromosome X"/>
</dbReference>
<dbReference type="GO" id="GO:0098976">
    <property type="term" value="P:excitatory chemical synaptic transmission"/>
    <property type="evidence" value="ECO:0007669"/>
    <property type="project" value="Ensembl"/>
</dbReference>
<keyword evidence="6 14" id="KW-1133">Transmembrane helix</keyword>
<dbReference type="GO" id="GO:0021794">
    <property type="term" value="P:thalamus development"/>
    <property type="evidence" value="ECO:0007669"/>
    <property type="project" value="Ensembl"/>
</dbReference>
<dbReference type="PANTHER" id="PTHR10796">
    <property type="entry name" value="PATCHED-RELATED"/>
    <property type="match status" value="1"/>
</dbReference>
<accession>A0A9L0K2X4</accession>
<dbReference type="GO" id="GO:0005886">
    <property type="term" value="C:plasma membrane"/>
    <property type="evidence" value="ECO:0007669"/>
    <property type="project" value="UniProtKB-SubCell"/>
</dbReference>
<keyword evidence="7" id="KW-0770">Synapse</keyword>
<evidence type="ECO:0000256" key="14">
    <source>
        <dbReference type="SAM" id="Phobius"/>
    </source>
</evidence>
<keyword evidence="5 14" id="KW-0812">Transmembrane</keyword>
<evidence type="ECO:0000256" key="12">
    <source>
        <dbReference type="ARBA" id="ARBA00074264"/>
    </source>
</evidence>
<sequence length="1028" mass="115718">MTRRGGCPGAPPALSRDTAPPRGAPRAGRRRGVGRAHGVGGCGGGAEAAKLGGSQAGAAAGRRACLPPEGTLPRRGAELPDGGAAASGELRVSPPPPPPPPRRRRRRGRHHRRRLPPPPPEPKPAPSVRLALLPRPLCSRMLRQVLHRGLRTCFSRLGHFIASHPVFFASAPVLISILLGASFSRYQVEESVEHLLAPQHSLAKIERNLVNSLFPVNRSKHRLYSDLQTPGRYGRVIVTSFQKANMLDQHHTDLILKLHAAVTRIQVPRPGFNYTFAHICILNNDKTCIVDDIVHVLEELKNARATNRTNFAITYPITHLKDGRAVYNGHQLGGVTVHSKDRVKSAEAVQLTYYLQSINSLNDMVAERWESSFCDTVRLFQKSNSKVKMYPYTSSSLREDFQKTSRVSERYLVTSLILVVTMAILCCSMQDCVRSKPWLGLLGLVTISLATLTAAGIINLTGGKYNSTFLGVPFVMLGHGLYGTFEMLSSWRKTREDQHVKERTAAVYADSMLSFSLTTAMYLVTFGIGASPFTNIEAARIFCCNSCIAIFFNYLYVLSFYGSSLVFTGYIENNYQHSIFCRKVPKPEALQEKPAWYRFLLTARFSEDTTEGEEANTYESHLLVCFLKRYYCDWITNTYVKPFVILFYLIYISFALMGYLQVSEGSDLSNIVATATQTIEYTTAQQKYFSNYSPVIGFYIYESIEYWNTSVQEDVLEYTKGFVRISWFESYLNYLRKLNVSTGLPKKNFTDMLRNSFLKAPQFSHFQEDIIFSKKYNDEVDVVASRMFLVAKTMETNREELYDLLETLRRLSVTSKVKFIVFNPSFVYMDRYAASLGAPLHNSCISALFLLFFSAFLVADSLINVWLTLTVVSVEFGVIGFMTLWKVELDCISVLCLIYGINYTIDNCAPLLSTFVLGKDFTRTKWVKNALEVHGVAILQSYLCYIVGLIPLAAVPSNLTCTLFRCLFLIAFVTFFHCFAILPVILTFLPPSKKKRKEKKNPENREEIECVEMVDIDSTRVVDQITTV</sequence>
<dbReference type="InterPro" id="IPR003392">
    <property type="entry name" value="PTHD_SSD"/>
</dbReference>
<feature type="transmembrane region" description="Helical" evidence="14">
    <location>
        <begin position="639"/>
        <end position="660"/>
    </location>
</feature>
<reference evidence="16" key="3">
    <citation type="submission" date="2025-09" db="UniProtKB">
        <authorList>
            <consortium name="Ensembl"/>
        </authorList>
    </citation>
    <scope>IDENTIFICATION</scope>
</reference>
<dbReference type="PROSITE" id="PS50156">
    <property type="entry name" value="SSD"/>
    <property type="match status" value="1"/>
</dbReference>
<evidence type="ECO:0000313" key="17">
    <source>
        <dbReference type="Proteomes" id="UP000694387"/>
    </source>
</evidence>
<dbReference type="AlphaFoldDB" id="A0A9L0K2X4"/>
<evidence type="ECO:0000256" key="5">
    <source>
        <dbReference type="ARBA" id="ARBA00022692"/>
    </source>
</evidence>
<keyword evidence="10" id="KW-0966">Cell projection</keyword>
<dbReference type="SUPFAM" id="SSF82866">
    <property type="entry name" value="Multidrug efflux transporter AcrB transmembrane domain"/>
    <property type="match status" value="2"/>
</dbReference>
<dbReference type="FunFam" id="1.20.1640.10:FF:000017">
    <property type="entry name" value="Patched domain-containing protein 1"/>
    <property type="match status" value="1"/>
</dbReference>
<feature type="transmembrane region" description="Helical" evidence="14">
    <location>
        <begin position="840"/>
        <end position="858"/>
    </location>
</feature>
<feature type="transmembrane region" description="Helical" evidence="14">
    <location>
        <begin position="967"/>
        <end position="989"/>
    </location>
</feature>
<evidence type="ECO:0000256" key="7">
    <source>
        <dbReference type="ARBA" id="ARBA00023018"/>
    </source>
</evidence>
<feature type="transmembrane region" description="Helical" evidence="14">
    <location>
        <begin position="411"/>
        <end position="429"/>
    </location>
</feature>
<feature type="transmembrane region" description="Helical" evidence="14">
    <location>
        <begin position="505"/>
        <end position="526"/>
    </location>
</feature>
<keyword evidence="9" id="KW-0325">Glycoprotein</keyword>
<comment type="function">
    <text evidence="11">Required for the development and function of the thalamic reticular nucleus (TRN), a part of the thalamus that is critical for thalamocortical transmission, generation of sleep rhythms, sensorimotor processing and attention. Can bind cholesterol in vitro.</text>
</comment>
<feature type="region of interest" description="Disordered" evidence="13">
    <location>
        <begin position="1"/>
        <end position="128"/>
    </location>
</feature>
<evidence type="ECO:0000256" key="2">
    <source>
        <dbReference type="ARBA" id="ARBA00004651"/>
    </source>
</evidence>
<reference evidence="16" key="2">
    <citation type="submission" date="2025-08" db="UniProtKB">
        <authorList>
            <consortium name="Ensembl"/>
        </authorList>
    </citation>
    <scope>IDENTIFICATION</scope>
</reference>
<feature type="compositionally biased region" description="Low complexity" evidence="13">
    <location>
        <begin position="47"/>
        <end position="64"/>
    </location>
</feature>
<feature type="compositionally biased region" description="Gly residues" evidence="13">
    <location>
        <begin position="35"/>
        <end position="46"/>
    </location>
</feature>
<keyword evidence="8 14" id="KW-0472">Membrane</keyword>
<evidence type="ECO:0000256" key="3">
    <source>
        <dbReference type="ARBA" id="ARBA00005585"/>
    </source>
</evidence>
<dbReference type="FunFam" id="1.20.1640.10:FF:000016">
    <property type="entry name" value="Patched domain-containing protein 1"/>
    <property type="match status" value="1"/>
</dbReference>
<gene>
    <name evidence="16" type="primary">PTCHD1</name>
</gene>
<dbReference type="GeneTree" id="ENSGT00940000157080"/>
<comment type="similarity">
    <text evidence="3">Belongs to the patched family.</text>
</comment>
<feature type="transmembrane region" description="Helical" evidence="14">
    <location>
        <begin position="897"/>
        <end position="918"/>
    </location>
</feature>
<feature type="compositionally biased region" description="Pro residues" evidence="13">
    <location>
        <begin position="116"/>
        <end position="125"/>
    </location>
</feature>
<dbReference type="GO" id="GO:0035176">
    <property type="term" value="P:social behavior"/>
    <property type="evidence" value="ECO:0007669"/>
    <property type="project" value="Ensembl"/>
</dbReference>
<feature type="compositionally biased region" description="Basic residues" evidence="13">
    <location>
        <begin position="101"/>
        <end position="115"/>
    </location>
</feature>
<dbReference type="GO" id="GO:0007614">
    <property type="term" value="P:short-term memory"/>
    <property type="evidence" value="ECO:0007669"/>
    <property type="project" value="Ensembl"/>
</dbReference>
<dbReference type="GO" id="GO:0098977">
    <property type="term" value="P:inhibitory chemical synaptic transmission"/>
    <property type="evidence" value="ECO:0007669"/>
    <property type="project" value="Ensembl"/>
</dbReference>
<evidence type="ECO:0000256" key="6">
    <source>
        <dbReference type="ARBA" id="ARBA00022989"/>
    </source>
</evidence>
<dbReference type="GO" id="GO:0007616">
    <property type="term" value="P:long-term memory"/>
    <property type="evidence" value="ECO:0007669"/>
    <property type="project" value="Ensembl"/>
</dbReference>
<comment type="subcellular location">
    <subcellularLocation>
        <location evidence="2">Cell membrane</location>
        <topology evidence="2">Multi-pass membrane protein</topology>
    </subcellularLocation>
    <subcellularLocation>
        <location evidence="1">Cell projection</location>
        <location evidence="1">Dendritic spine</location>
    </subcellularLocation>
</comment>
<dbReference type="InterPro" id="IPR051697">
    <property type="entry name" value="Patched_domain-protein"/>
</dbReference>
<evidence type="ECO:0000256" key="10">
    <source>
        <dbReference type="ARBA" id="ARBA00023273"/>
    </source>
</evidence>
<dbReference type="PANTHER" id="PTHR10796:SF36">
    <property type="entry name" value="PATCHED DOMAIN-CONTAINING PROTEIN 1"/>
    <property type="match status" value="1"/>
</dbReference>
<dbReference type="Ensembl" id="ENSEAST00005063753.1">
    <property type="protein sequence ID" value="ENSEASP00005055695.1"/>
    <property type="gene ID" value="ENSEASG00005032723.1"/>
</dbReference>